<keyword evidence="2" id="KW-0732">Signal</keyword>
<feature type="compositionally biased region" description="Basic residues" evidence="1">
    <location>
        <begin position="39"/>
        <end position="48"/>
    </location>
</feature>
<sequence length="137" mass="14627" precursor="true">MMYRVFAILLTLAVPLQGFAVPHCHGESVAGQPADHHQAPHFHFGHGHHHDDSTTVDPQGQEAPSPAEEHDDDAVYVTADLAVGIMQVRALTLDASSLALTVPDDSLAIQCACFDCLAAPPDYGVEHIFLATAALRL</sequence>
<feature type="signal peptide" evidence="2">
    <location>
        <begin position="1"/>
        <end position="20"/>
    </location>
</feature>
<dbReference type="AlphaFoldDB" id="A0A5C6BN88"/>
<evidence type="ECO:0000256" key="1">
    <source>
        <dbReference type="SAM" id="MobiDB-lite"/>
    </source>
</evidence>
<evidence type="ECO:0000313" key="3">
    <source>
        <dbReference type="EMBL" id="TWU12891.1"/>
    </source>
</evidence>
<evidence type="ECO:0000256" key="2">
    <source>
        <dbReference type="SAM" id="SignalP"/>
    </source>
</evidence>
<gene>
    <name evidence="3" type="ORF">CA54_17170</name>
</gene>
<reference evidence="3 4" key="1">
    <citation type="submission" date="2019-02" db="EMBL/GenBank/DDBJ databases">
        <title>Deep-cultivation of Planctomycetes and their phenomic and genomic characterization uncovers novel biology.</title>
        <authorList>
            <person name="Wiegand S."/>
            <person name="Jogler M."/>
            <person name="Boedeker C."/>
            <person name="Pinto D."/>
            <person name="Vollmers J."/>
            <person name="Rivas-Marin E."/>
            <person name="Kohn T."/>
            <person name="Peeters S.H."/>
            <person name="Heuer A."/>
            <person name="Rast P."/>
            <person name="Oberbeckmann S."/>
            <person name="Bunk B."/>
            <person name="Jeske O."/>
            <person name="Meyerdierks A."/>
            <person name="Storesund J.E."/>
            <person name="Kallscheuer N."/>
            <person name="Luecker S."/>
            <person name="Lage O.M."/>
            <person name="Pohl T."/>
            <person name="Merkel B.J."/>
            <person name="Hornburger P."/>
            <person name="Mueller R.-W."/>
            <person name="Bruemmer F."/>
            <person name="Labrenz M."/>
            <person name="Spormann A.M."/>
            <person name="Op Den Camp H."/>
            <person name="Overmann J."/>
            <person name="Amann R."/>
            <person name="Jetten M.S.M."/>
            <person name="Mascher T."/>
            <person name="Medema M.H."/>
            <person name="Devos D.P."/>
            <person name="Kaster A.-K."/>
            <person name="Ovreas L."/>
            <person name="Rohde M."/>
            <person name="Galperin M.Y."/>
            <person name="Jogler C."/>
        </authorList>
    </citation>
    <scope>NUCLEOTIDE SEQUENCE [LARGE SCALE GENOMIC DNA]</scope>
    <source>
        <strain evidence="3 4">CA54</strain>
    </source>
</reference>
<feature type="region of interest" description="Disordered" evidence="1">
    <location>
        <begin position="29"/>
        <end position="71"/>
    </location>
</feature>
<organism evidence="3 4">
    <name type="scientific">Symmachiella macrocystis</name>
    <dbReference type="NCBI Taxonomy" id="2527985"/>
    <lineage>
        <taxon>Bacteria</taxon>
        <taxon>Pseudomonadati</taxon>
        <taxon>Planctomycetota</taxon>
        <taxon>Planctomycetia</taxon>
        <taxon>Planctomycetales</taxon>
        <taxon>Planctomycetaceae</taxon>
        <taxon>Symmachiella</taxon>
    </lineage>
</organism>
<keyword evidence="4" id="KW-1185">Reference proteome</keyword>
<comment type="caution">
    <text evidence="3">The sequence shown here is derived from an EMBL/GenBank/DDBJ whole genome shotgun (WGS) entry which is preliminary data.</text>
</comment>
<dbReference type="EMBL" id="SJPP01000001">
    <property type="protein sequence ID" value="TWU12891.1"/>
    <property type="molecule type" value="Genomic_DNA"/>
</dbReference>
<feature type="chain" id="PRO_5022680620" evidence="2">
    <location>
        <begin position="21"/>
        <end position="137"/>
    </location>
</feature>
<name>A0A5C6BN88_9PLAN</name>
<protein>
    <submittedName>
        <fullName evidence="3">Uncharacterized protein</fullName>
    </submittedName>
</protein>
<proteinExistence type="predicted"/>
<dbReference type="Proteomes" id="UP000320735">
    <property type="component" value="Unassembled WGS sequence"/>
</dbReference>
<evidence type="ECO:0000313" key="4">
    <source>
        <dbReference type="Proteomes" id="UP000320735"/>
    </source>
</evidence>
<accession>A0A5C6BN88</accession>